<name>A0A533I4D2_PARDE</name>
<dbReference type="AlphaFoldDB" id="A0A533I4D2"/>
<feature type="region of interest" description="Disordered" evidence="1">
    <location>
        <begin position="88"/>
        <end position="144"/>
    </location>
</feature>
<protein>
    <submittedName>
        <fullName evidence="2">Uncharacterized protein</fullName>
    </submittedName>
</protein>
<proteinExistence type="predicted"/>
<gene>
    <name evidence="2" type="ORF">DI616_16035</name>
</gene>
<dbReference type="Proteomes" id="UP000315344">
    <property type="component" value="Unassembled WGS sequence"/>
</dbReference>
<organism evidence="2 3">
    <name type="scientific">Paracoccus denitrificans</name>
    <dbReference type="NCBI Taxonomy" id="266"/>
    <lineage>
        <taxon>Bacteria</taxon>
        <taxon>Pseudomonadati</taxon>
        <taxon>Pseudomonadota</taxon>
        <taxon>Alphaproteobacteria</taxon>
        <taxon>Rhodobacterales</taxon>
        <taxon>Paracoccaceae</taxon>
        <taxon>Paracoccus</taxon>
    </lineage>
</organism>
<sequence>MEIRISEKEITAGVVTYLNSRGFNLDPATVKIDYTVGRKPAGVTAVLIEEEVQAEPVTGVAVGTSHVPAAQVLTGQANTAGATLVEGEAAGKAPVADLSPEDAPVSPSDPEPELQDAQDPSLNPAADAQGDAPAAQPEGKSLFA</sequence>
<feature type="compositionally biased region" description="Low complexity" evidence="1">
    <location>
        <begin position="124"/>
        <end position="137"/>
    </location>
</feature>
<reference evidence="2 3" key="1">
    <citation type="journal article" date="2017" name="Nat. Commun.">
        <title>In situ click chemistry generation of cyclooxygenase-2 inhibitors.</title>
        <authorList>
            <person name="Bhardwaj A."/>
            <person name="Kaur J."/>
            <person name="Wuest M."/>
            <person name="Wuest F."/>
        </authorList>
    </citation>
    <scope>NUCLEOTIDE SEQUENCE [LARGE SCALE GENOMIC DNA]</scope>
    <source>
        <strain evidence="2">S2_012_000_R3_94</strain>
    </source>
</reference>
<evidence type="ECO:0000313" key="3">
    <source>
        <dbReference type="Proteomes" id="UP000315344"/>
    </source>
</evidence>
<accession>A0A533I4D2</accession>
<comment type="caution">
    <text evidence="2">The sequence shown here is derived from an EMBL/GenBank/DDBJ whole genome shotgun (WGS) entry which is preliminary data.</text>
</comment>
<evidence type="ECO:0000313" key="2">
    <source>
        <dbReference type="EMBL" id="TKW65234.1"/>
    </source>
</evidence>
<dbReference type="EMBL" id="VAFL01000015">
    <property type="protein sequence ID" value="TKW65234.1"/>
    <property type="molecule type" value="Genomic_DNA"/>
</dbReference>
<evidence type="ECO:0000256" key="1">
    <source>
        <dbReference type="SAM" id="MobiDB-lite"/>
    </source>
</evidence>